<name>C1N019_MICPC</name>
<dbReference type="InterPro" id="IPR005134">
    <property type="entry name" value="UPF0114"/>
</dbReference>
<dbReference type="RefSeq" id="XP_003061050.1">
    <property type="nucleotide sequence ID" value="XM_003061004.1"/>
</dbReference>
<feature type="transmembrane region" description="Helical" evidence="2">
    <location>
        <begin position="140"/>
        <end position="164"/>
    </location>
</feature>
<organism evidence="4">
    <name type="scientific">Micromonas pusilla (strain CCMP1545)</name>
    <name type="common">Picoplanktonic green alga</name>
    <dbReference type="NCBI Taxonomy" id="564608"/>
    <lineage>
        <taxon>Eukaryota</taxon>
        <taxon>Viridiplantae</taxon>
        <taxon>Chlorophyta</taxon>
        <taxon>Mamiellophyceae</taxon>
        <taxon>Mamiellales</taxon>
        <taxon>Mamiellaceae</taxon>
        <taxon>Micromonas</taxon>
    </lineage>
</organism>
<gene>
    <name evidence="3" type="ORF">MICPUCDRAFT_60938</name>
</gene>
<sequence length="312" mass="32727">MAVFLAAPASRACATRRVLARSASATATRARAAPRVAARREVRSSSSASARGTADLLGFGFARAASAGRVARSSAAETSGDAETSGVVLLDPPPAPAPVPAPAAAPAATTTTPPVDASQTSLRRVARHVHREAEYVFVRFSLLATGAFVLIGVCASLALSALLFSMGVKEVLYEAVGAWMQFSPVGLVTAAVGALDRFLLGMVCLVFGLGSFELFLARSSRKEEQQLAKRVNKPLWLRVRSIDDLEHKVGEIIVAVMVVNLLEMSLHMTYSKPVDLVWAALAALASAGALALLHWSSENHCGKDDDAPCAVH</sequence>
<dbReference type="Pfam" id="PF03350">
    <property type="entry name" value="UPF0114"/>
    <property type="match status" value="1"/>
</dbReference>
<feature type="compositionally biased region" description="Low complexity" evidence="1">
    <location>
        <begin position="104"/>
        <end position="117"/>
    </location>
</feature>
<keyword evidence="2" id="KW-0472">Membrane</keyword>
<evidence type="ECO:0000313" key="3">
    <source>
        <dbReference type="EMBL" id="EEH54700.1"/>
    </source>
</evidence>
<protein>
    <submittedName>
        <fullName evidence="3">Predicted protein</fullName>
    </submittedName>
</protein>
<keyword evidence="4" id="KW-1185">Reference proteome</keyword>
<dbReference type="PANTHER" id="PTHR31721:SF4">
    <property type="entry name" value="OS06G0710300 PROTEIN"/>
    <property type="match status" value="1"/>
</dbReference>
<proteinExistence type="predicted"/>
<feature type="transmembrane region" description="Helical" evidence="2">
    <location>
        <begin position="198"/>
        <end position="217"/>
    </location>
</feature>
<feature type="transmembrane region" description="Helical" evidence="2">
    <location>
        <begin position="276"/>
        <end position="295"/>
    </location>
</feature>
<dbReference type="KEGG" id="mpp:MICPUCDRAFT_60938"/>
<keyword evidence="2" id="KW-0812">Transmembrane</keyword>
<dbReference type="OMA" id="HWSSENH"/>
<feature type="transmembrane region" description="Helical" evidence="2">
    <location>
        <begin position="171"/>
        <end position="192"/>
    </location>
</feature>
<evidence type="ECO:0000313" key="4">
    <source>
        <dbReference type="Proteomes" id="UP000001876"/>
    </source>
</evidence>
<evidence type="ECO:0000256" key="2">
    <source>
        <dbReference type="SAM" id="Phobius"/>
    </source>
</evidence>
<dbReference type="Proteomes" id="UP000001876">
    <property type="component" value="Unassembled WGS sequence"/>
</dbReference>
<dbReference type="AlphaFoldDB" id="C1N019"/>
<keyword evidence="2" id="KW-1133">Transmembrane helix</keyword>
<reference evidence="3 4" key="1">
    <citation type="journal article" date="2009" name="Science">
        <title>Green evolution and dynamic adaptations revealed by genomes of the marine picoeukaryotes Micromonas.</title>
        <authorList>
            <person name="Worden A.Z."/>
            <person name="Lee J.H."/>
            <person name="Mock T."/>
            <person name="Rouze P."/>
            <person name="Simmons M.P."/>
            <person name="Aerts A.L."/>
            <person name="Allen A.E."/>
            <person name="Cuvelier M.L."/>
            <person name="Derelle E."/>
            <person name="Everett M.V."/>
            <person name="Foulon E."/>
            <person name="Grimwood J."/>
            <person name="Gundlach H."/>
            <person name="Henrissat B."/>
            <person name="Napoli C."/>
            <person name="McDonald S.M."/>
            <person name="Parker M.S."/>
            <person name="Rombauts S."/>
            <person name="Salamov A."/>
            <person name="Von Dassow P."/>
            <person name="Badger J.H."/>
            <person name="Coutinho P.M."/>
            <person name="Demir E."/>
            <person name="Dubchak I."/>
            <person name="Gentemann C."/>
            <person name="Eikrem W."/>
            <person name="Gready J.E."/>
            <person name="John U."/>
            <person name="Lanier W."/>
            <person name="Lindquist E.A."/>
            <person name="Lucas S."/>
            <person name="Mayer K.F."/>
            <person name="Moreau H."/>
            <person name="Not F."/>
            <person name="Otillar R."/>
            <person name="Panaud O."/>
            <person name="Pangilinan J."/>
            <person name="Paulsen I."/>
            <person name="Piegu B."/>
            <person name="Poliakov A."/>
            <person name="Robbens S."/>
            <person name="Schmutz J."/>
            <person name="Toulza E."/>
            <person name="Wyss T."/>
            <person name="Zelensky A."/>
            <person name="Zhou K."/>
            <person name="Armbrust E.V."/>
            <person name="Bhattacharya D."/>
            <person name="Goodenough U.W."/>
            <person name="Van de Peer Y."/>
            <person name="Grigoriev I.V."/>
        </authorList>
    </citation>
    <scope>NUCLEOTIDE SEQUENCE [LARGE SCALE GENOMIC DNA]</scope>
    <source>
        <strain evidence="3 4">CCMP1545</strain>
    </source>
</reference>
<feature type="region of interest" description="Disordered" evidence="1">
    <location>
        <begin position="73"/>
        <end position="120"/>
    </location>
</feature>
<dbReference type="eggNOG" id="ENOG502RA6R">
    <property type="taxonomic scope" value="Eukaryota"/>
</dbReference>
<dbReference type="PANTHER" id="PTHR31721">
    <property type="entry name" value="OS06G0710300 PROTEIN"/>
    <property type="match status" value="1"/>
</dbReference>
<dbReference type="OrthoDB" id="2020089at2759"/>
<evidence type="ECO:0000256" key="1">
    <source>
        <dbReference type="SAM" id="MobiDB-lite"/>
    </source>
</evidence>
<dbReference type="GeneID" id="9686758"/>
<dbReference type="EMBL" id="GG663743">
    <property type="protein sequence ID" value="EEH54700.1"/>
    <property type="molecule type" value="Genomic_DNA"/>
</dbReference>
<feature type="compositionally biased region" description="Pro residues" evidence="1">
    <location>
        <begin position="91"/>
        <end position="103"/>
    </location>
</feature>
<accession>C1N019</accession>